<dbReference type="InterPro" id="IPR002018">
    <property type="entry name" value="CarbesteraseB"/>
</dbReference>
<feature type="domain" description="Carboxylesterase type B" evidence="2">
    <location>
        <begin position="4"/>
        <end position="130"/>
    </location>
</feature>
<evidence type="ECO:0000256" key="1">
    <source>
        <dbReference type="ARBA" id="ARBA00023180"/>
    </source>
</evidence>
<dbReference type="EMBL" id="CADEBD010000293">
    <property type="protein sequence ID" value="CAB3233613.1"/>
    <property type="molecule type" value="Genomic_DNA"/>
</dbReference>
<keyword evidence="1" id="KW-0325">Glycoprotein</keyword>
<comment type="caution">
    <text evidence="3">The sequence shown here is derived from an EMBL/GenBank/DDBJ whole genome shotgun (WGS) entry which is preliminary data.</text>
</comment>
<dbReference type="PROSITE" id="PS00941">
    <property type="entry name" value="CARBOXYLESTERASE_B_2"/>
    <property type="match status" value="1"/>
</dbReference>
<accession>A0A8S0ZK51</accession>
<dbReference type="InterPro" id="IPR029058">
    <property type="entry name" value="AB_hydrolase_fold"/>
</dbReference>
<evidence type="ECO:0000313" key="4">
    <source>
        <dbReference type="Proteomes" id="UP000494256"/>
    </source>
</evidence>
<gene>
    <name evidence="3" type="ORF">APLA_LOCUS6158</name>
</gene>
<dbReference type="SUPFAM" id="SSF53474">
    <property type="entry name" value="alpha/beta-Hydrolases"/>
    <property type="match status" value="1"/>
</dbReference>
<sequence length="478" mass="54195">MTAAPTVSVAQGQLRGRVVTNPIGITFYSFQGVPYAKPPIGALRFKDPQAPEEWQGIRDATAEGNNNPHSKVDYFGNRNYFGDEDCLFLNVYTPNLEKANLPVMIFIQGDGFKFGSGNIDLGPDYLVAKDVRNPEDTAASLAKMLGCKSADPEKVLEHLRNCSAIELVKGYDDMISNDDFLGNFSPFGPVIENYFAGVEAFIYEPFSDLVRSGRIADVPVMIGTCGLEFSFEKIIDDLQVFIPEEINVTKNSKESLAIVQKLKQLYLIAHDGDSKSLDGYSHLACDRAVKTDIVKYIKYLVEVDKQPVYYYNFDYTGAFNISRKKHANLKQALNMDELGYLFRSKYQEDIVHSARDVEMRERMLRLWTNFAKTGKPTPDKEFYLSVLWSPVSRDKLNYLNISSELSLESNQDREKAEFWQDLYIKERREKMLNNINIDPTTTNGVAEQLIRANDPIVADLPKNVGVNKFVNFYESLQK</sequence>
<name>A0A8S0ZK51_ARCPL</name>
<dbReference type="PANTHER" id="PTHR11559">
    <property type="entry name" value="CARBOXYLESTERASE"/>
    <property type="match status" value="1"/>
</dbReference>
<protein>
    <recommendedName>
        <fullName evidence="2">Carboxylesterase type B domain-containing protein</fullName>
    </recommendedName>
</protein>
<feature type="domain" description="Carboxylesterase type B" evidence="2">
    <location>
        <begin position="133"/>
        <end position="419"/>
    </location>
</feature>
<evidence type="ECO:0000313" key="3">
    <source>
        <dbReference type="EMBL" id="CAB3233613.1"/>
    </source>
</evidence>
<dbReference type="OrthoDB" id="272703at2759"/>
<dbReference type="Gene3D" id="3.40.50.1820">
    <property type="entry name" value="alpha/beta hydrolase"/>
    <property type="match status" value="2"/>
</dbReference>
<proteinExistence type="predicted"/>
<evidence type="ECO:0000259" key="2">
    <source>
        <dbReference type="Pfam" id="PF00135"/>
    </source>
</evidence>
<dbReference type="InterPro" id="IPR050309">
    <property type="entry name" value="Type-B_Carboxylest/Lipase"/>
</dbReference>
<dbReference type="AlphaFoldDB" id="A0A8S0ZK51"/>
<dbReference type="InterPro" id="IPR019819">
    <property type="entry name" value="Carboxylesterase_B_CS"/>
</dbReference>
<dbReference type="Proteomes" id="UP000494256">
    <property type="component" value="Unassembled WGS sequence"/>
</dbReference>
<organism evidence="3 4">
    <name type="scientific">Arctia plantaginis</name>
    <name type="common">Wood tiger moth</name>
    <name type="synonym">Phalaena plantaginis</name>
    <dbReference type="NCBI Taxonomy" id="874455"/>
    <lineage>
        <taxon>Eukaryota</taxon>
        <taxon>Metazoa</taxon>
        <taxon>Ecdysozoa</taxon>
        <taxon>Arthropoda</taxon>
        <taxon>Hexapoda</taxon>
        <taxon>Insecta</taxon>
        <taxon>Pterygota</taxon>
        <taxon>Neoptera</taxon>
        <taxon>Endopterygota</taxon>
        <taxon>Lepidoptera</taxon>
        <taxon>Glossata</taxon>
        <taxon>Ditrysia</taxon>
        <taxon>Noctuoidea</taxon>
        <taxon>Erebidae</taxon>
        <taxon>Arctiinae</taxon>
        <taxon>Arctia</taxon>
    </lineage>
</organism>
<reference evidence="3 4" key="1">
    <citation type="submission" date="2020-04" db="EMBL/GenBank/DDBJ databases">
        <authorList>
            <person name="Wallbank WR R."/>
            <person name="Pardo Diaz C."/>
            <person name="Kozak K."/>
            <person name="Martin S."/>
            <person name="Jiggins C."/>
            <person name="Moest M."/>
            <person name="Warren A I."/>
            <person name="Byers J.R.P. K."/>
            <person name="Montejo-Kovacevich G."/>
            <person name="Yen C E."/>
        </authorList>
    </citation>
    <scope>NUCLEOTIDE SEQUENCE [LARGE SCALE GENOMIC DNA]</scope>
</reference>
<dbReference type="Pfam" id="PF00135">
    <property type="entry name" value="COesterase"/>
    <property type="match status" value="2"/>
</dbReference>